<dbReference type="OrthoDB" id="7789606at2759"/>
<evidence type="ECO:0000256" key="1">
    <source>
        <dbReference type="ARBA" id="ARBA00004651"/>
    </source>
</evidence>
<protein>
    <recommendedName>
        <fullName evidence="10">Odorant receptor</fullName>
    </recommendedName>
</protein>
<evidence type="ECO:0000256" key="5">
    <source>
        <dbReference type="ARBA" id="ARBA00022725"/>
    </source>
</evidence>
<feature type="transmembrane region" description="Helical" evidence="10">
    <location>
        <begin position="177"/>
        <end position="198"/>
    </location>
</feature>
<evidence type="ECO:0000256" key="10">
    <source>
        <dbReference type="RuleBase" id="RU351113"/>
    </source>
</evidence>
<comment type="similarity">
    <text evidence="10">Belongs to the insect chemoreceptor superfamily. Heteromeric odorant receptor channel (TC 1.A.69) family.</text>
</comment>
<dbReference type="PANTHER" id="PTHR21137:SF35">
    <property type="entry name" value="ODORANT RECEPTOR 19A-RELATED"/>
    <property type="match status" value="1"/>
</dbReference>
<keyword evidence="2" id="KW-1003">Cell membrane</keyword>
<dbReference type="Proteomes" id="UP001107558">
    <property type="component" value="Chromosome 1"/>
</dbReference>
<feature type="transmembrane region" description="Helical" evidence="10">
    <location>
        <begin position="253"/>
        <end position="279"/>
    </location>
</feature>
<dbReference type="EMBL" id="JADBJN010000001">
    <property type="protein sequence ID" value="KAG5684592.1"/>
    <property type="molecule type" value="Genomic_DNA"/>
</dbReference>
<name>A0A9J6CRM9_POLVA</name>
<dbReference type="Pfam" id="PF02949">
    <property type="entry name" value="7tm_6"/>
    <property type="match status" value="1"/>
</dbReference>
<feature type="transmembrane region" description="Helical" evidence="10">
    <location>
        <begin position="291"/>
        <end position="308"/>
    </location>
</feature>
<proteinExistence type="inferred from homology"/>
<dbReference type="GO" id="GO:0005549">
    <property type="term" value="F:odorant binding"/>
    <property type="evidence" value="ECO:0007669"/>
    <property type="project" value="InterPro"/>
</dbReference>
<sequence length="385" mass="45490">MARIWTLKLKIQSFFRKFSNPYEVFTAFETSLKFFGLWITKKSSKFYIFLAIINRLFLIDLSIVLQFIYLPQVKTIVELSTINSILTAYIRQFCEISVFYSKIDKIQDLIKDVKSCMVDFEVNEIISKRISSISKILRGVQIFSQATISISAFSSFSYQKLFYFMWLPFQIEADWKFMLVLLYQLLNCWYLMNIDIFLQFMPIYFMNYICGFLEQICERLENLNFKQNKKKELIKCAELYFKVYRINSKVNEVFQWIFLIKFVVTSAIICSIIFSIIIVSDIAYANQVAGYAGYVLMIQIFVPCFYGNKIENISSKISTIIGHSEWMLEEKDYRQNVKLTMEFVKKPMKITSFDLFDVKLESFARVCQSAYSLYAVFKSLNENQA</sequence>
<evidence type="ECO:0000256" key="8">
    <source>
        <dbReference type="ARBA" id="ARBA00023170"/>
    </source>
</evidence>
<keyword evidence="6 10" id="KW-1133">Transmembrane helix</keyword>
<keyword evidence="7 10" id="KW-0472">Membrane</keyword>
<gene>
    <name evidence="11" type="ORF">PVAND_013817</name>
</gene>
<accession>A0A9J6CRM9</accession>
<feature type="transmembrane region" description="Helical" evidence="10">
    <location>
        <begin position="136"/>
        <end position="157"/>
    </location>
</feature>
<dbReference type="GO" id="GO:0005886">
    <property type="term" value="C:plasma membrane"/>
    <property type="evidence" value="ECO:0007669"/>
    <property type="project" value="UniProtKB-SubCell"/>
</dbReference>
<keyword evidence="9 10" id="KW-0807">Transducer</keyword>
<organism evidence="11 12">
    <name type="scientific">Polypedilum vanderplanki</name>
    <name type="common">Sleeping chironomid midge</name>
    <dbReference type="NCBI Taxonomy" id="319348"/>
    <lineage>
        <taxon>Eukaryota</taxon>
        <taxon>Metazoa</taxon>
        <taxon>Ecdysozoa</taxon>
        <taxon>Arthropoda</taxon>
        <taxon>Hexapoda</taxon>
        <taxon>Insecta</taxon>
        <taxon>Pterygota</taxon>
        <taxon>Neoptera</taxon>
        <taxon>Endopterygota</taxon>
        <taxon>Diptera</taxon>
        <taxon>Nematocera</taxon>
        <taxon>Chironomoidea</taxon>
        <taxon>Chironomidae</taxon>
        <taxon>Chironominae</taxon>
        <taxon>Polypedilum</taxon>
        <taxon>Polypedilum</taxon>
    </lineage>
</organism>
<reference evidence="11" key="1">
    <citation type="submission" date="2021-03" db="EMBL/GenBank/DDBJ databases">
        <title>Chromosome level genome of the anhydrobiotic midge Polypedilum vanderplanki.</title>
        <authorList>
            <person name="Yoshida Y."/>
            <person name="Kikawada T."/>
            <person name="Gusev O."/>
        </authorList>
    </citation>
    <scope>NUCLEOTIDE SEQUENCE</scope>
    <source>
        <strain evidence="11">NIAS01</strain>
        <tissue evidence="11">Whole body or cell culture</tissue>
    </source>
</reference>
<evidence type="ECO:0000256" key="6">
    <source>
        <dbReference type="ARBA" id="ARBA00022989"/>
    </source>
</evidence>
<evidence type="ECO:0000313" key="12">
    <source>
        <dbReference type="Proteomes" id="UP001107558"/>
    </source>
</evidence>
<comment type="caution">
    <text evidence="10">Lacks conserved residue(s) required for the propagation of feature annotation.</text>
</comment>
<dbReference type="InterPro" id="IPR004117">
    <property type="entry name" value="7tm6_olfct_rcpt"/>
</dbReference>
<feature type="transmembrane region" description="Helical" evidence="10">
    <location>
        <begin position="46"/>
        <end position="70"/>
    </location>
</feature>
<keyword evidence="4 10" id="KW-0812">Transmembrane</keyword>
<evidence type="ECO:0000256" key="4">
    <source>
        <dbReference type="ARBA" id="ARBA00022692"/>
    </source>
</evidence>
<dbReference type="AlphaFoldDB" id="A0A9J6CRM9"/>
<comment type="subcellular location">
    <subcellularLocation>
        <location evidence="1 10">Cell membrane</location>
        <topology evidence="1 10">Multi-pass membrane protein</topology>
    </subcellularLocation>
</comment>
<keyword evidence="3 10" id="KW-0716">Sensory transduction</keyword>
<keyword evidence="12" id="KW-1185">Reference proteome</keyword>
<dbReference type="GO" id="GO:0007165">
    <property type="term" value="P:signal transduction"/>
    <property type="evidence" value="ECO:0007669"/>
    <property type="project" value="UniProtKB-KW"/>
</dbReference>
<evidence type="ECO:0000256" key="3">
    <source>
        <dbReference type="ARBA" id="ARBA00022606"/>
    </source>
</evidence>
<evidence type="ECO:0000256" key="9">
    <source>
        <dbReference type="ARBA" id="ARBA00023224"/>
    </source>
</evidence>
<dbReference type="PANTHER" id="PTHR21137">
    <property type="entry name" value="ODORANT RECEPTOR"/>
    <property type="match status" value="1"/>
</dbReference>
<comment type="caution">
    <text evidence="11">The sequence shown here is derived from an EMBL/GenBank/DDBJ whole genome shotgun (WGS) entry which is preliminary data.</text>
</comment>
<dbReference type="GO" id="GO:0004984">
    <property type="term" value="F:olfactory receptor activity"/>
    <property type="evidence" value="ECO:0007669"/>
    <property type="project" value="InterPro"/>
</dbReference>
<evidence type="ECO:0000256" key="2">
    <source>
        <dbReference type="ARBA" id="ARBA00022475"/>
    </source>
</evidence>
<evidence type="ECO:0000256" key="7">
    <source>
        <dbReference type="ARBA" id="ARBA00023136"/>
    </source>
</evidence>
<keyword evidence="5 10" id="KW-0552">Olfaction</keyword>
<keyword evidence="8 10" id="KW-0675">Receptor</keyword>
<evidence type="ECO:0000313" key="11">
    <source>
        <dbReference type="EMBL" id="KAG5684592.1"/>
    </source>
</evidence>